<evidence type="ECO:0000313" key="4">
    <source>
        <dbReference type="Proteomes" id="UP000195772"/>
    </source>
</evidence>
<dbReference type="RefSeq" id="WP_087402258.1">
    <property type="nucleotide sequence ID" value="NZ_NFHB01000004.1"/>
</dbReference>
<evidence type="ECO:0000256" key="1">
    <source>
        <dbReference type="SAM" id="SignalP"/>
    </source>
</evidence>
<organism evidence="3 4">
    <name type="scientific">Alistipes onderdonkii</name>
    <dbReference type="NCBI Taxonomy" id="328813"/>
    <lineage>
        <taxon>Bacteria</taxon>
        <taxon>Pseudomonadati</taxon>
        <taxon>Bacteroidota</taxon>
        <taxon>Bacteroidia</taxon>
        <taxon>Bacteroidales</taxon>
        <taxon>Rikenellaceae</taxon>
        <taxon>Alistipes</taxon>
    </lineage>
</organism>
<dbReference type="eggNOG" id="COG3637">
    <property type="taxonomic scope" value="Bacteria"/>
</dbReference>
<accession>A0A1Y3QVB8</accession>
<feature type="chain" id="PRO_5012327849" description="Outer membrane protein beta-barrel domain-containing protein" evidence="1">
    <location>
        <begin position="20"/>
        <end position="209"/>
    </location>
</feature>
<dbReference type="OrthoDB" id="947434at2"/>
<gene>
    <name evidence="3" type="ORF">B5G41_08070</name>
</gene>
<reference evidence="4" key="1">
    <citation type="submission" date="2017-04" db="EMBL/GenBank/DDBJ databases">
        <title>Function of individual gut microbiota members based on whole genome sequencing of pure cultures obtained from chicken caecum.</title>
        <authorList>
            <person name="Medvecky M."/>
            <person name="Cejkova D."/>
            <person name="Polansky O."/>
            <person name="Karasova D."/>
            <person name="Kubasova T."/>
            <person name="Cizek A."/>
            <person name="Rychlik I."/>
        </authorList>
    </citation>
    <scope>NUCLEOTIDE SEQUENCE [LARGE SCALE GENOMIC DNA]</scope>
    <source>
        <strain evidence="4">An90</strain>
    </source>
</reference>
<feature type="domain" description="Outer membrane protein beta-barrel" evidence="2">
    <location>
        <begin position="19"/>
        <end position="189"/>
    </location>
</feature>
<feature type="signal peptide" evidence="1">
    <location>
        <begin position="1"/>
        <end position="19"/>
    </location>
</feature>
<sequence length="209" mass="22965">MKKVLLLLLVILVAVSVSAQKKFTFGPRVGFTVADLHADDDEKNDEISGVRTGLVVGAFAEYRAVKWLAVSADVLFAQKGAENEFSIKTSELDQTTKNNFKLNYIDVPVLANFYVTKGLALKAGIQPSFLVSAKNKISATLDGGSYKETADLKDELNSVDFSIPVGISYTFRMGLVLDLRYHIGCTDLLKDGDYKLTNRVATLTVGWRF</sequence>
<proteinExistence type="predicted"/>
<evidence type="ECO:0000259" key="2">
    <source>
        <dbReference type="Pfam" id="PF13568"/>
    </source>
</evidence>
<name>A0A1Y3QVB8_9BACT</name>
<comment type="caution">
    <text evidence="3">The sequence shown here is derived from an EMBL/GenBank/DDBJ whole genome shotgun (WGS) entry which is preliminary data.</text>
</comment>
<evidence type="ECO:0000313" key="3">
    <source>
        <dbReference type="EMBL" id="OUN03631.1"/>
    </source>
</evidence>
<protein>
    <recommendedName>
        <fullName evidence="2">Outer membrane protein beta-barrel domain-containing protein</fullName>
    </recommendedName>
</protein>
<keyword evidence="1" id="KW-0732">Signal</keyword>
<dbReference type="EMBL" id="NFHB01000004">
    <property type="protein sequence ID" value="OUN03631.1"/>
    <property type="molecule type" value="Genomic_DNA"/>
</dbReference>
<dbReference type="SUPFAM" id="SSF56925">
    <property type="entry name" value="OMPA-like"/>
    <property type="match status" value="1"/>
</dbReference>
<dbReference type="InterPro" id="IPR011250">
    <property type="entry name" value="OMP/PagP_B-barrel"/>
</dbReference>
<dbReference type="Proteomes" id="UP000195772">
    <property type="component" value="Unassembled WGS sequence"/>
</dbReference>
<dbReference type="AlphaFoldDB" id="A0A1Y3QVB8"/>
<dbReference type="InterPro" id="IPR025665">
    <property type="entry name" value="Beta-barrel_OMP_2"/>
</dbReference>
<dbReference type="Pfam" id="PF13568">
    <property type="entry name" value="OMP_b-brl_2"/>
    <property type="match status" value="1"/>
</dbReference>